<dbReference type="Proteomes" id="UP001221150">
    <property type="component" value="Unassembled WGS sequence"/>
</dbReference>
<feature type="region of interest" description="Disordered" evidence="1">
    <location>
        <begin position="89"/>
        <end position="137"/>
    </location>
</feature>
<reference evidence="3 4" key="1">
    <citation type="submission" date="2023-03" db="EMBL/GenBank/DDBJ databases">
        <title>Draft genome sequence of Streptomyces sp. K1PA1 isolated from peat swamp forest in Thailand.</title>
        <authorList>
            <person name="Klaysubun C."/>
            <person name="Duangmal K."/>
        </authorList>
    </citation>
    <scope>NUCLEOTIDE SEQUENCE [LARGE SCALE GENOMIC DNA]</scope>
    <source>
        <strain evidence="3 4">K1PA1</strain>
    </source>
</reference>
<dbReference type="EMBL" id="JARJBB010000001">
    <property type="protein sequence ID" value="MDF3297494.1"/>
    <property type="molecule type" value="Genomic_DNA"/>
</dbReference>
<gene>
    <name evidence="3" type="ORF">P3H78_02405</name>
</gene>
<keyword evidence="2" id="KW-1133">Transmembrane helix</keyword>
<protein>
    <submittedName>
        <fullName evidence="3">Uncharacterized protein</fullName>
    </submittedName>
</protein>
<name>A0ABT5ZYM9_9ACTN</name>
<dbReference type="RefSeq" id="WP_276107022.1">
    <property type="nucleotide sequence ID" value="NZ_JARJBB010000001.1"/>
</dbReference>
<proteinExistence type="predicted"/>
<keyword evidence="4" id="KW-1185">Reference proteome</keyword>
<accession>A0ABT5ZYM9</accession>
<comment type="caution">
    <text evidence="3">The sequence shown here is derived from an EMBL/GenBank/DDBJ whole genome shotgun (WGS) entry which is preliminary data.</text>
</comment>
<evidence type="ECO:0000256" key="2">
    <source>
        <dbReference type="SAM" id="Phobius"/>
    </source>
</evidence>
<evidence type="ECO:0000256" key="1">
    <source>
        <dbReference type="SAM" id="MobiDB-lite"/>
    </source>
</evidence>
<keyword evidence="2" id="KW-0812">Transmembrane</keyword>
<evidence type="ECO:0000313" key="4">
    <source>
        <dbReference type="Proteomes" id="UP001221150"/>
    </source>
</evidence>
<keyword evidence="2" id="KW-0472">Membrane</keyword>
<evidence type="ECO:0000313" key="3">
    <source>
        <dbReference type="EMBL" id="MDF3297494.1"/>
    </source>
</evidence>
<organism evidence="3 4">
    <name type="scientific">Streptomyces tropicalis</name>
    <dbReference type="NCBI Taxonomy" id="3034234"/>
    <lineage>
        <taxon>Bacteria</taxon>
        <taxon>Bacillati</taxon>
        <taxon>Actinomycetota</taxon>
        <taxon>Actinomycetes</taxon>
        <taxon>Kitasatosporales</taxon>
        <taxon>Streptomycetaceae</taxon>
        <taxon>Streptomyces</taxon>
    </lineage>
</organism>
<sequence>MLIDKNLRAILTNSRRGPEALVLQVDPDSAPKSPTAPWTGFSVSTYMDVTYPTQTTGQYEFAIREFFRVHPLLEVKAFDRHKRFFPFPATHCTDREDDGDREDGARPHGGATANGNGSPSPRKGQETPVPGDSGAAGWSAGRLSAKRIVIAAGGVLLALGVLAAAWFRRRRSAE</sequence>
<feature type="transmembrane region" description="Helical" evidence="2">
    <location>
        <begin position="148"/>
        <end position="167"/>
    </location>
</feature>